<dbReference type="PANTHER" id="PTHR47197:SF3">
    <property type="entry name" value="DIHYDRO-HEME D1 DEHYDROGENASE"/>
    <property type="match status" value="1"/>
</dbReference>
<organism evidence="3">
    <name type="scientific">hydrothermal vent metagenome</name>
    <dbReference type="NCBI Taxonomy" id="652676"/>
    <lineage>
        <taxon>unclassified sequences</taxon>
        <taxon>metagenomes</taxon>
        <taxon>ecological metagenomes</taxon>
    </lineage>
</organism>
<dbReference type="InterPro" id="IPR011964">
    <property type="entry name" value="YVTN_b-propeller_repeat"/>
</dbReference>
<dbReference type="InterPro" id="IPR048433">
    <property type="entry name" value="YNCE-like_beta-prop"/>
</dbReference>
<protein>
    <recommendedName>
        <fullName evidence="2">YNCE-like beta-propeller domain-containing protein</fullName>
    </recommendedName>
</protein>
<keyword evidence="1" id="KW-0732">Signal</keyword>
<evidence type="ECO:0000256" key="1">
    <source>
        <dbReference type="ARBA" id="ARBA00022729"/>
    </source>
</evidence>
<dbReference type="SUPFAM" id="SSF50974">
    <property type="entry name" value="Nitrous oxide reductase, N-terminal domain"/>
    <property type="match status" value="1"/>
</dbReference>
<accession>A0A3B0X5N9</accession>
<dbReference type="Gene3D" id="2.130.10.10">
    <property type="entry name" value="YVTN repeat-like/Quinoprotein amine dehydrogenase"/>
    <property type="match status" value="2"/>
</dbReference>
<dbReference type="InterPro" id="IPR011045">
    <property type="entry name" value="N2O_reductase_N"/>
</dbReference>
<dbReference type="EMBL" id="UOFF01000290">
    <property type="protein sequence ID" value="VAW56859.1"/>
    <property type="molecule type" value="Genomic_DNA"/>
</dbReference>
<dbReference type="AlphaFoldDB" id="A0A3B0X5N9"/>
<dbReference type="PANTHER" id="PTHR47197">
    <property type="entry name" value="PROTEIN NIRF"/>
    <property type="match status" value="1"/>
</dbReference>
<evidence type="ECO:0000259" key="2">
    <source>
        <dbReference type="Pfam" id="PF21783"/>
    </source>
</evidence>
<dbReference type="Pfam" id="PF21783">
    <property type="entry name" value="YNCE"/>
    <property type="match status" value="1"/>
</dbReference>
<gene>
    <name evidence="3" type="ORF">MNBD_GAMMA07-116</name>
</gene>
<dbReference type="NCBIfam" id="TIGR02276">
    <property type="entry name" value="beta_rpt_yvtn"/>
    <property type="match status" value="1"/>
</dbReference>
<dbReference type="InterPro" id="IPR051200">
    <property type="entry name" value="Host-pathogen_enzymatic-act"/>
</dbReference>
<proteinExistence type="predicted"/>
<dbReference type="InterPro" id="IPR015943">
    <property type="entry name" value="WD40/YVTN_repeat-like_dom_sf"/>
</dbReference>
<name>A0A3B0X5N9_9ZZZZ</name>
<sequence length="320" mass="33864">MKTKILSASLAICMTTVMATATAGTLSNIFPEDTYISMKKSATIINFPQQETWKGGPNMLYTAITPNGQMVLSTSPSTGSVYVFDAKTDKQLAIIKVGKAPKGVKVTPDGKLAYVSNQGSNDISVVDLKKLAVVDTIKTEKGPHNAVFTKDGKLAYVTLQGGAGIGVIDTAARKMVKVIPVPGIINPHNMDLSADEKTAFVRDFVHSVAVLDLASGKVKKVIEVGAGHGGIDVTPDGRYAATGAIGDTYISVIDTKTLARNNIEVGAGPHGVRASKDSRWLYVTLTADNKVAVVNMKTMKVEEKIAVGKFPFWVAVQGNP</sequence>
<evidence type="ECO:0000313" key="3">
    <source>
        <dbReference type="EMBL" id="VAW56859.1"/>
    </source>
</evidence>
<reference evidence="3" key="1">
    <citation type="submission" date="2018-06" db="EMBL/GenBank/DDBJ databases">
        <authorList>
            <person name="Zhirakovskaya E."/>
        </authorList>
    </citation>
    <scope>NUCLEOTIDE SEQUENCE</scope>
</reference>
<feature type="domain" description="YNCE-like beta-propeller" evidence="2">
    <location>
        <begin position="70"/>
        <end position="181"/>
    </location>
</feature>